<dbReference type="SUPFAM" id="SSF63829">
    <property type="entry name" value="Calcium-dependent phosphotriesterase"/>
    <property type="match status" value="1"/>
</dbReference>
<evidence type="ECO:0000313" key="2">
    <source>
        <dbReference type="EMBL" id="QNR83589.1"/>
    </source>
</evidence>
<name>A0ABX6TG44_9SPHI</name>
<feature type="signal peptide" evidence="1">
    <location>
        <begin position="1"/>
        <end position="19"/>
    </location>
</feature>
<evidence type="ECO:0000313" key="3">
    <source>
        <dbReference type="Proteomes" id="UP000516439"/>
    </source>
</evidence>
<keyword evidence="1" id="KW-0732">Signal</keyword>
<evidence type="ECO:0000256" key="1">
    <source>
        <dbReference type="SAM" id="SignalP"/>
    </source>
</evidence>
<protein>
    <recommendedName>
        <fullName evidence="4">Transcriptional regulator</fullName>
    </recommendedName>
</protein>
<dbReference type="InterPro" id="IPR011110">
    <property type="entry name" value="Reg_prop"/>
</dbReference>
<dbReference type="RefSeq" id="WP_190326613.1">
    <property type="nucleotide sequence ID" value="NZ_CP061171.1"/>
</dbReference>
<sequence length="430" mass="48677">MKRLLLAILFFLTVYCAQAQVLLGIPQVVNYNNEQYNGGIQNWDVEQDKNGILYFGNNEGLLTFNGRYWNLFRLPNLTSVRSVGIDSKNRIYVGGQDEFGYFYPNAQGVLKYTSLLNLLPENMRKLADIWGVSIVRDEVFFRSIHAILHYKDGVIKSYKTNTTWLFMGAAKGKVFSQSSDSGLMIYDHEIWKPFCVDSVLNRSGITAVLPYGGDTLLVSMLKKGFFLIVNHQLKPLKTSLDQVFLNERVYFTTQISPDLYGVATTSGGVYIMNKQGNLVQKYNYKEGLQNNNVRGILLDKDKNMWLALDDGIAYVAINSAVKSIYPDRNKQITSYAFRKYGGSIYIGTSYGLYRTKINTAMPDLSYSTASFEEVKNTKGQVWGLDEINNQLLMAHEDGTLLVKDDAATRCTAQLVPGCTKAWIMFTRVKR</sequence>
<organism evidence="2 3">
    <name type="scientific">Pedobacter riviphilus</name>
    <dbReference type="NCBI Taxonomy" id="2766984"/>
    <lineage>
        <taxon>Bacteria</taxon>
        <taxon>Pseudomonadati</taxon>
        <taxon>Bacteroidota</taxon>
        <taxon>Sphingobacteriia</taxon>
        <taxon>Sphingobacteriales</taxon>
        <taxon>Sphingobacteriaceae</taxon>
        <taxon>Pedobacter</taxon>
    </lineage>
</organism>
<feature type="chain" id="PRO_5045186854" description="Transcriptional regulator" evidence="1">
    <location>
        <begin position="20"/>
        <end position="430"/>
    </location>
</feature>
<dbReference type="InterPro" id="IPR015943">
    <property type="entry name" value="WD40/YVTN_repeat-like_dom_sf"/>
</dbReference>
<dbReference type="Pfam" id="PF07494">
    <property type="entry name" value="Reg_prop"/>
    <property type="match status" value="1"/>
</dbReference>
<dbReference type="Gene3D" id="2.130.10.10">
    <property type="entry name" value="YVTN repeat-like/Quinoprotein amine dehydrogenase"/>
    <property type="match status" value="2"/>
</dbReference>
<gene>
    <name evidence="2" type="ORF">H9N25_16760</name>
</gene>
<accession>A0ABX6TG44</accession>
<dbReference type="EMBL" id="CP061171">
    <property type="protein sequence ID" value="QNR83589.1"/>
    <property type="molecule type" value="Genomic_DNA"/>
</dbReference>
<dbReference type="Proteomes" id="UP000516439">
    <property type="component" value="Chromosome"/>
</dbReference>
<reference evidence="2 3" key="1">
    <citation type="submission" date="2020-09" db="EMBL/GenBank/DDBJ databases">
        <title>Pedobacter sp. SW-16 isolated from soil near Yeocheon.</title>
        <authorList>
            <person name="Im H.S."/>
            <person name="Joung Y."/>
            <person name="Lee S.-S."/>
        </authorList>
    </citation>
    <scope>NUCLEOTIDE SEQUENCE [LARGE SCALE GENOMIC DNA]</scope>
    <source>
        <strain evidence="2 3">SW-16</strain>
    </source>
</reference>
<evidence type="ECO:0008006" key="4">
    <source>
        <dbReference type="Google" id="ProtNLM"/>
    </source>
</evidence>
<proteinExistence type="predicted"/>
<keyword evidence="3" id="KW-1185">Reference proteome</keyword>